<name>A0AAY4BML7_9TELE</name>
<reference evidence="2" key="2">
    <citation type="submission" date="2025-09" db="UniProtKB">
        <authorList>
            <consortium name="Ensembl"/>
        </authorList>
    </citation>
    <scope>IDENTIFICATION</scope>
</reference>
<dbReference type="Ensembl" id="ENSDCDT00010025681.1">
    <property type="protein sequence ID" value="ENSDCDP00010022155.1"/>
    <property type="gene ID" value="ENSDCDG00010012278.1"/>
</dbReference>
<accession>A0AAY4BML7</accession>
<dbReference type="SUPFAM" id="SSF56672">
    <property type="entry name" value="DNA/RNA polymerases"/>
    <property type="match status" value="1"/>
</dbReference>
<dbReference type="PROSITE" id="PS50878">
    <property type="entry name" value="RT_POL"/>
    <property type="match status" value="1"/>
</dbReference>
<evidence type="ECO:0000313" key="3">
    <source>
        <dbReference type="Proteomes" id="UP000694580"/>
    </source>
</evidence>
<feature type="domain" description="Reverse transcriptase" evidence="1">
    <location>
        <begin position="496"/>
        <end position="767"/>
    </location>
</feature>
<dbReference type="SUPFAM" id="SSF56219">
    <property type="entry name" value="DNase I-like"/>
    <property type="match status" value="1"/>
</dbReference>
<dbReference type="GO" id="GO:0003824">
    <property type="term" value="F:catalytic activity"/>
    <property type="evidence" value="ECO:0007669"/>
    <property type="project" value="InterPro"/>
</dbReference>
<dbReference type="CDD" id="cd01650">
    <property type="entry name" value="RT_nLTR_like"/>
    <property type="match status" value="1"/>
</dbReference>
<dbReference type="Proteomes" id="UP000694580">
    <property type="component" value="Unplaced"/>
</dbReference>
<sequence>MSDLKCISLNVKGINHVIKRQKLLSFFQKEKCQIALLQETHLSDTEHMKLRRNWVGQVFFSSYRSNSRGVAILLHKNLSFKFEKSITDNEGRYVLLSGILYGEHVVIGCIYAPTVYEPQFFSKLLADISSFSCSRILLGGDFNCVLEPSIDLSPPKGVRQRKSLRLSEFCKDLELFDVWRLTHMSEKDYTFYSQPHQTFSRIDLFLISQELLDRTGDCSIGIRTLSDHSPIAVTVCPPYRDPYCRQWRLNPSLLSCPKFLQLLKQQWNFFIEINKSPEVTPSVLWESAKAYLRGVIISYTSAKKKAAMKNIVELEKKIMILEGDFKLSPSKGVSQQLTAARLALDQLLTKKVESSLFFARHRLYESGNKPGRLLARLARGRTEANAISSLKDTSGTHRFENKYINQIMKQYYQNLYSSECHSTEQRMDFFFNKIGLPSLTAEEQADLCRPITKEEVLHSIKSLRGGKAPGPDGYCPEFYKKMDKEIAGSLTEMFVDSLKNGRLPPTLNLANISLILKKNKPPDSCSSYRPISLIGVDAKILSKLLAKRLEVVLPNLINPDQTGFIQKRFSITNIRRLLNVIQYTSQQNCEAISVSLDAEKAFDRVEWGYLFGTLQRFGIEGDFLRWIQTIYHSPMSCVITNGLRSGPFPLARGTRQGCPLSPLLFALALEPLAEAIRQNTDIKGISISGNEHKIALYADDILLFLSLPELSIPAALSLFDEFSLFSGYKINFSKSEALPLGLFDTESITNFPFKWSKSGFVYLGINVPVDLNKLWKLNYAPIIHTIKSDLSRWQALPLSLLGRISLIKMNILPRLLYPLQMLPLWLSRKICTQLESAFSRFIWNGKKPRQKIRSLQMPVELGGLAMPNILYYNWACHSRFIWEWFRSYYDLCPTIDSWSCSPLSVWSLFACPHKYDDSVRKNPILYNSIKVWRQMSGFFGRDGSTLMLNPIYANWDFAPGVGSPLFKTWYMKGIRVLGDLFQDGSLMSFQQLQQKFDLPNQHHFGYLQIRHYGISKQKQVPDPIAPSRLESLFLNTTNAAHFISKFYSFLYANDSGLVSTVARKWEEDLGNVYIDDDWQEAMKSVRYTFVCNRLRETQYKILHRLHITPVLMNKIDSSVPALCVKCHTELGTYFHCFWGCRLISRFWNFVAHEISTILKIKLKADPGLFLLGLPSKRQATSLKLDAKSYRLLDKLLLVARKCILIRWIKNTPPSVTQWYREIFAVLPHERLAAVLRDNINSFQNVWSPFLDHLSPNVREMVLCVN</sequence>
<dbReference type="InterPro" id="IPR005135">
    <property type="entry name" value="Endo/exonuclease/phosphatase"/>
</dbReference>
<protein>
    <recommendedName>
        <fullName evidence="1">Reverse transcriptase domain-containing protein</fullName>
    </recommendedName>
</protein>
<evidence type="ECO:0000313" key="2">
    <source>
        <dbReference type="Ensembl" id="ENSDCDP00010022155.1"/>
    </source>
</evidence>
<organism evidence="2 3">
    <name type="scientific">Denticeps clupeoides</name>
    <name type="common">denticle herring</name>
    <dbReference type="NCBI Taxonomy" id="299321"/>
    <lineage>
        <taxon>Eukaryota</taxon>
        <taxon>Metazoa</taxon>
        <taxon>Chordata</taxon>
        <taxon>Craniata</taxon>
        <taxon>Vertebrata</taxon>
        <taxon>Euteleostomi</taxon>
        <taxon>Actinopterygii</taxon>
        <taxon>Neopterygii</taxon>
        <taxon>Teleostei</taxon>
        <taxon>Clupei</taxon>
        <taxon>Clupeiformes</taxon>
        <taxon>Denticipitoidei</taxon>
        <taxon>Denticipitidae</taxon>
        <taxon>Denticeps</taxon>
    </lineage>
</organism>
<dbReference type="InterPro" id="IPR043502">
    <property type="entry name" value="DNA/RNA_pol_sf"/>
</dbReference>
<dbReference type="Pfam" id="PF03372">
    <property type="entry name" value="Exo_endo_phos"/>
    <property type="match status" value="1"/>
</dbReference>
<evidence type="ECO:0000259" key="1">
    <source>
        <dbReference type="PROSITE" id="PS50878"/>
    </source>
</evidence>
<dbReference type="PANTHER" id="PTHR31635">
    <property type="entry name" value="REVERSE TRANSCRIPTASE DOMAIN-CONTAINING PROTEIN-RELATED"/>
    <property type="match status" value="1"/>
</dbReference>
<dbReference type="GeneTree" id="ENSGT00940000163630"/>
<proteinExistence type="predicted"/>
<dbReference type="CDD" id="cd09076">
    <property type="entry name" value="L1-EN"/>
    <property type="match status" value="1"/>
</dbReference>
<dbReference type="AlphaFoldDB" id="A0AAY4BML7"/>
<reference evidence="2" key="1">
    <citation type="submission" date="2025-08" db="UniProtKB">
        <authorList>
            <consortium name="Ensembl"/>
        </authorList>
    </citation>
    <scope>IDENTIFICATION</scope>
</reference>
<dbReference type="InterPro" id="IPR000477">
    <property type="entry name" value="RT_dom"/>
</dbReference>
<dbReference type="Gene3D" id="3.60.10.10">
    <property type="entry name" value="Endonuclease/exonuclease/phosphatase"/>
    <property type="match status" value="1"/>
</dbReference>
<dbReference type="PANTHER" id="PTHR31635:SF196">
    <property type="entry name" value="REVERSE TRANSCRIPTASE DOMAIN-CONTAINING PROTEIN-RELATED"/>
    <property type="match status" value="1"/>
</dbReference>
<dbReference type="Pfam" id="PF00078">
    <property type="entry name" value="RVT_1"/>
    <property type="match status" value="1"/>
</dbReference>
<keyword evidence="3" id="KW-1185">Reference proteome</keyword>
<dbReference type="InterPro" id="IPR036691">
    <property type="entry name" value="Endo/exonu/phosph_ase_sf"/>
</dbReference>